<dbReference type="PANTHER" id="PTHR12126:SF11">
    <property type="entry name" value="NADH DEHYDROGENASE [UBIQUINONE] 1 ALPHA SUBCOMPLEX SUBUNIT 9, MITOCHONDRIAL"/>
    <property type="match status" value="1"/>
</dbReference>
<protein>
    <submittedName>
        <fullName evidence="2">NAD-dependent epimerase/dehydratase family protein</fullName>
    </submittedName>
</protein>
<keyword evidence="3" id="KW-1185">Reference proteome</keyword>
<dbReference type="InterPro" id="IPR001509">
    <property type="entry name" value="Epimerase_deHydtase"/>
</dbReference>
<evidence type="ECO:0000313" key="3">
    <source>
        <dbReference type="Proteomes" id="UP000306236"/>
    </source>
</evidence>
<name>A0A4S5BZQ6_9BURK</name>
<organism evidence="2 3">
    <name type="scientific">Lampropedia aestuarii</name>
    <dbReference type="NCBI Taxonomy" id="2562762"/>
    <lineage>
        <taxon>Bacteria</taxon>
        <taxon>Pseudomonadati</taxon>
        <taxon>Pseudomonadota</taxon>
        <taxon>Betaproteobacteria</taxon>
        <taxon>Burkholderiales</taxon>
        <taxon>Comamonadaceae</taxon>
        <taxon>Lampropedia</taxon>
    </lineage>
</organism>
<dbReference type="EMBL" id="SSWX01000003">
    <property type="protein sequence ID" value="THJ35608.1"/>
    <property type="molecule type" value="Genomic_DNA"/>
</dbReference>
<dbReference type="AlphaFoldDB" id="A0A4S5BZQ6"/>
<dbReference type="InterPro" id="IPR036291">
    <property type="entry name" value="NAD(P)-bd_dom_sf"/>
</dbReference>
<proteinExistence type="predicted"/>
<reference evidence="2 3" key="1">
    <citation type="submission" date="2019-04" db="EMBL/GenBank/DDBJ databases">
        <title>Lampropedia sp YIM MLB12 draf genome.</title>
        <authorList>
            <person name="Wang Y.-X."/>
        </authorList>
    </citation>
    <scope>NUCLEOTIDE SEQUENCE [LARGE SCALE GENOMIC DNA]</scope>
    <source>
        <strain evidence="2 3">YIM MLB12</strain>
    </source>
</reference>
<dbReference type="Proteomes" id="UP000306236">
    <property type="component" value="Unassembled WGS sequence"/>
</dbReference>
<dbReference type="SUPFAM" id="SSF51735">
    <property type="entry name" value="NAD(P)-binding Rossmann-fold domains"/>
    <property type="match status" value="1"/>
</dbReference>
<dbReference type="Gene3D" id="3.40.50.720">
    <property type="entry name" value="NAD(P)-binding Rossmann-like Domain"/>
    <property type="match status" value="1"/>
</dbReference>
<accession>A0A4S5BZQ6</accession>
<gene>
    <name evidence="2" type="ORF">E8K88_03195</name>
</gene>
<sequence>MTMRVLVLGGKGFIGRHISAALAQQGHQVIHGVSARHAQAMQPGDTVVDYGRDTQADTWMPRLEGVDAVVNAVGVLRDTAKRPMQAVHTDTPAAVFEAARRMQLAHLVQVSSLGIGQNTTPYGITKRAAEQALQTQMQAGLSATLVRPSVVFGKGGDSSNLFLNLARLPVCVLPAVAWRTQIQPVHVLELAQCVARILSLPQAQRPSSLDAVGAAAVPLAGFIASLRAQNGSRPALMLKLPDGLTKASAKLGDALPLTPWGSEALGLLSHDNIADAAGITALLGRAPTHYSQLVQQA</sequence>
<dbReference type="PANTHER" id="PTHR12126">
    <property type="entry name" value="NADH-UBIQUINONE OXIDOREDUCTASE 39 KDA SUBUNIT-RELATED"/>
    <property type="match status" value="1"/>
</dbReference>
<dbReference type="OrthoDB" id="5292533at2"/>
<comment type="caution">
    <text evidence="2">The sequence shown here is derived from an EMBL/GenBank/DDBJ whole genome shotgun (WGS) entry which is preliminary data.</text>
</comment>
<evidence type="ECO:0000259" key="1">
    <source>
        <dbReference type="Pfam" id="PF01370"/>
    </source>
</evidence>
<dbReference type="Pfam" id="PF01370">
    <property type="entry name" value="Epimerase"/>
    <property type="match status" value="1"/>
</dbReference>
<feature type="domain" description="NAD-dependent epimerase/dehydratase" evidence="1">
    <location>
        <begin position="5"/>
        <end position="164"/>
    </location>
</feature>
<evidence type="ECO:0000313" key="2">
    <source>
        <dbReference type="EMBL" id="THJ35608.1"/>
    </source>
</evidence>
<dbReference type="InterPro" id="IPR051207">
    <property type="entry name" value="ComplexI_NDUFA9_subunit"/>
</dbReference>
<dbReference type="GO" id="GO:0044877">
    <property type="term" value="F:protein-containing complex binding"/>
    <property type="evidence" value="ECO:0007669"/>
    <property type="project" value="TreeGrafter"/>
</dbReference>